<gene>
    <name evidence="2" type="ORF">SAMN04489841_1995</name>
</gene>
<evidence type="ECO:0000313" key="3">
    <source>
        <dbReference type="Proteomes" id="UP000199114"/>
    </source>
</evidence>
<dbReference type="AlphaFoldDB" id="A0A1H9GU83"/>
<feature type="transmembrane region" description="Helical" evidence="1">
    <location>
        <begin position="52"/>
        <end position="73"/>
    </location>
</feature>
<protein>
    <submittedName>
        <fullName evidence="2">Uncharacterized protein</fullName>
    </submittedName>
</protein>
<organism evidence="2 3">
    <name type="scientific">Natrinema salaciae</name>
    <dbReference type="NCBI Taxonomy" id="1186196"/>
    <lineage>
        <taxon>Archaea</taxon>
        <taxon>Methanobacteriati</taxon>
        <taxon>Methanobacteriota</taxon>
        <taxon>Stenosarchaea group</taxon>
        <taxon>Halobacteria</taxon>
        <taxon>Halobacteriales</taxon>
        <taxon>Natrialbaceae</taxon>
        <taxon>Natrinema</taxon>
    </lineage>
</organism>
<dbReference type="EMBL" id="FOFD01000002">
    <property type="protein sequence ID" value="SEQ53558.1"/>
    <property type="molecule type" value="Genomic_DNA"/>
</dbReference>
<evidence type="ECO:0000313" key="2">
    <source>
        <dbReference type="EMBL" id="SEQ53558.1"/>
    </source>
</evidence>
<sequence length="79" mass="8098">MSPASGIHGLLETTRSRLESQPISHWGGLLIATGAVYAAARTASSNEPLSVAANGVIFFGTAFATVRVLLGAIDEAETV</sequence>
<keyword evidence="1" id="KW-1133">Transmembrane helix</keyword>
<dbReference type="STRING" id="1186196.SAMN04489841_1995"/>
<keyword evidence="1" id="KW-0472">Membrane</keyword>
<evidence type="ECO:0000256" key="1">
    <source>
        <dbReference type="SAM" id="Phobius"/>
    </source>
</evidence>
<dbReference type="Proteomes" id="UP000199114">
    <property type="component" value="Unassembled WGS sequence"/>
</dbReference>
<name>A0A1H9GU83_9EURY</name>
<accession>A0A1H9GU83</accession>
<keyword evidence="3" id="KW-1185">Reference proteome</keyword>
<reference evidence="3" key="1">
    <citation type="submission" date="2016-10" db="EMBL/GenBank/DDBJ databases">
        <authorList>
            <person name="Varghese N."/>
            <person name="Submissions S."/>
        </authorList>
    </citation>
    <scope>NUCLEOTIDE SEQUENCE [LARGE SCALE GENOMIC DNA]</scope>
    <source>
        <strain evidence="3">DSM 25055</strain>
    </source>
</reference>
<dbReference type="RefSeq" id="WP_090617001.1">
    <property type="nucleotide sequence ID" value="NZ_FOFD01000002.1"/>
</dbReference>
<keyword evidence="1" id="KW-0812">Transmembrane</keyword>
<proteinExistence type="predicted"/>